<name>A3K238_SAGS3</name>
<evidence type="ECO:0000313" key="3">
    <source>
        <dbReference type="Proteomes" id="UP000005713"/>
    </source>
</evidence>
<dbReference type="eggNOG" id="COG0834">
    <property type="taxonomic scope" value="Bacteria"/>
</dbReference>
<sequence>MRSALITAMFGLSATLAFAAEPEANVQAFIDTQIAPWAQDPAILSAVAAQNAHTADYDAAMIEAMDQTWRAEVGTGASELVDGVLMNPASDLLRARVAESGGMMTEVFVMDAQGLNVAASQATSDYWQGDEDKYQQTYSVGSGAVHVSEIEFDESSQTYQVQVSITLSDPDTGAPIGAMTIGIDAEALM</sequence>
<dbReference type="Gene3D" id="3.30.450.20">
    <property type="entry name" value="PAS domain"/>
    <property type="match status" value="1"/>
</dbReference>
<dbReference type="Proteomes" id="UP000005713">
    <property type="component" value="Unassembled WGS sequence"/>
</dbReference>
<organism evidence="2 3">
    <name type="scientific">Sagittula stellata (strain ATCC 700073 / DSM 11524 / E-37)</name>
    <dbReference type="NCBI Taxonomy" id="388399"/>
    <lineage>
        <taxon>Bacteria</taxon>
        <taxon>Pseudomonadati</taxon>
        <taxon>Pseudomonadota</taxon>
        <taxon>Alphaproteobacteria</taxon>
        <taxon>Rhodobacterales</taxon>
        <taxon>Roseobacteraceae</taxon>
        <taxon>Sagittula</taxon>
    </lineage>
</organism>
<feature type="chain" id="PRO_5002655154" evidence="1">
    <location>
        <begin position="20"/>
        <end position="189"/>
    </location>
</feature>
<protein>
    <submittedName>
        <fullName evidence="2">Uncharacterized protein</fullName>
    </submittedName>
</protein>
<dbReference type="CDD" id="cd18773">
    <property type="entry name" value="PDC1_HK_sensor"/>
    <property type="match status" value="1"/>
</dbReference>
<keyword evidence="1" id="KW-0732">Signal</keyword>
<dbReference type="RefSeq" id="WP_005857982.1">
    <property type="nucleotide sequence ID" value="NZ_AAYA01000004.1"/>
</dbReference>
<evidence type="ECO:0000256" key="1">
    <source>
        <dbReference type="SAM" id="SignalP"/>
    </source>
</evidence>
<reference evidence="2 3" key="1">
    <citation type="submission" date="2006-06" db="EMBL/GenBank/DDBJ databases">
        <authorList>
            <person name="Moran M.A."/>
            <person name="Ferriera S."/>
            <person name="Johnson J."/>
            <person name="Kravitz S."/>
            <person name="Beeson K."/>
            <person name="Sutton G."/>
            <person name="Rogers Y.-H."/>
            <person name="Friedman R."/>
            <person name="Frazier M."/>
            <person name="Venter J.C."/>
        </authorList>
    </citation>
    <scope>NUCLEOTIDE SEQUENCE [LARGE SCALE GENOMIC DNA]</scope>
    <source>
        <strain evidence="2 3">E-37</strain>
    </source>
</reference>
<comment type="caution">
    <text evidence="2">The sequence shown here is derived from an EMBL/GenBank/DDBJ whole genome shotgun (WGS) entry which is preliminary data.</text>
</comment>
<proteinExistence type="predicted"/>
<keyword evidence="3" id="KW-1185">Reference proteome</keyword>
<dbReference type="AlphaFoldDB" id="A3K238"/>
<feature type="signal peptide" evidence="1">
    <location>
        <begin position="1"/>
        <end position="19"/>
    </location>
</feature>
<gene>
    <name evidence="2" type="ORF">SSE37_05040</name>
</gene>
<dbReference type="EMBL" id="AAYA01000004">
    <property type="protein sequence ID" value="EBA08984.1"/>
    <property type="molecule type" value="Genomic_DNA"/>
</dbReference>
<accession>A3K238</accession>
<dbReference type="OrthoDB" id="195732at2"/>
<evidence type="ECO:0000313" key="2">
    <source>
        <dbReference type="EMBL" id="EBA08984.1"/>
    </source>
</evidence>